<protein>
    <submittedName>
        <fullName evidence="2">Uncharacterized protein</fullName>
    </submittedName>
</protein>
<dbReference type="EMBL" id="KN822068">
    <property type="protein sequence ID" value="KIM59898.1"/>
    <property type="molecule type" value="Genomic_DNA"/>
</dbReference>
<sequence length="195" mass="22890">MRKKHARRAASEVEKTSRPRLALDWFQRSLTWWHRDRTRKMIERSAAGECPSSWHVRSRPVTSRTCSPYNVVRLLTSHYNYRQGPSRKFKTGGGAETEDTQDQAGPAKAVSRSIPQTYCKLCHYEDRTVQFMFKPFPTHFAHGIWSPRSLNRSAYRRERVKFMASIRVPAANIVARPLLRKDWFTPHLFPWPCKC</sequence>
<dbReference type="HOGENOM" id="CLU_1397095_0_0_1"/>
<evidence type="ECO:0000313" key="2">
    <source>
        <dbReference type="EMBL" id="KIM59898.1"/>
    </source>
</evidence>
<gene>
    <name evidence="2" type="ORF">SCLCIDRAFT_978582</name>
</gene>
<evidence type="ECO:0000256" key="1">
    <source>
        <dbReference type="SAM" id="MobiDB-lite"/>
    </source>
</evidence>
<organism evidence="2 3">
    <name type="scientific">Scleroderma citrinum Foug A</name>
    <dbReference type="NCBI Taxonomy" id="1036808"/>
    <lineage>
        <taxon>Eukaryota</taxon>
        <taxon>Fungi</taxon>
        <taxon>Dikarya</taxon>
        <taxon>Basidiomycota</taxon>
        <taxon>Agaricomycotina</taxon>
        <taxon>Agaricomycetes</taxon>
        <taxon>Agaricomycetidae</taxon>
        <taxon>Boletales</taxon>
        <taxon>Sclerodermatineae</taxon>
        <taxon>Sclerodermataceae</taxon>
        <taxon>Scleroderma</taxon>
    </lineage>
</organism>
<proteinExistence type="predicted"/>
<reference evidence="3" key="2">
    <citation type="submission" date="2015-01" db="EMBL/GenBank/DDBJ databases">
        <title>Evolutionary Origins and Diversification of the Mycorrhizal Mutualists.</title>
        <authorList>
            <consortium name="DOE Joint Genome Institute"/>
            <consortium name="Mycorrhizal Genomics Consortium"/>
            <person name="Kohler A."/>
            <person name="Kuo A."/>
            <person name="Nagy L.G."/>
            <person name="Floudas D."/>
            <person name="Copeland A."/>
            <person name="Barry K.W."/>
            <person name="Cichocki N."/>
            <person name="Veneault-Fourrey C."/>
            <person name="LaButti K."/>
            <person name="Lindquist E.A."/>
            <person name="Lipzen A."/>
            <person name="Lundell T."/>
            <person name="Morin E."/>
            <person name="Murat C."/>
            <person name="Riley R."/>
            <person name="Ohm R."/>
            <person name="Sun H."/>
            <person name="Tunlid A."/>
            <person name="Henrissat B."/>
            <person name="Grigoriev I.V."/>
            <person name="Hibbett D.S."/>
            <person name="Martin F."/>
        </authorList>
    </citation>
    <scope>NUCLEOTIDE SEQUENCE [LARGE SCALE GENOMIC DNA]</scope>
    <source>
        <strain evidence="3">Foug A</strain>
    </source>
</reference>
<evidence type="ECO:0000313" key="3">
    <source>
        <dbReference type="Proteomes" id="UP000053989"/>
    </source>
</evidence>
<feature type="region of interest" description="Disordered" evidence="1">
    <location>
        <begin position="83"/>
        <end position="107"/>
    </location>
</feature>
<reference evidence="2 3" key="1">
    <citation type="submission" date="2014-04" db="EMBL/GenBank/DDBJ databases">
        <authorList>
            <consortium name="DOE Joint Genome Institute"/>
            <person name="Kuo A."/>
            <person name="Kohler A."/>
            <person name="Nagy L.G."/>
            <person name="Floudas D."/>
            <person name="Copeland A."/>
            <person name="Barry K.W."/>
            <person name="Cichocki N."/>
            <person name="Veneault-Fourrey C."/>
            <person name="LaButti K."/>
            <person name="Lindquist E.A."/>
            <person name="Lipzen A."/>
            <person name="Lundell T."/>
            <person name="Morin E."/>
            <person name="Murat C."/>
            <person name="Sun H."/>
            <person name="Tunlid A."/>
            <person name="Henrissat B."/>
            <person name="Grigoriev I.V."/>
            <person name="Hibbett D.S."/>
            <person name="Martin F."/>
            <person name="Nordberg H.P."/>
            <person name="Cantor M.N."/>
            <person name="Hua S.X."/>
        </authorList>
    </citation>
    <scope>NUCLEOTIDE SEQUENCE [LARGE SCALE GENOMIC DNA]</scope>
    <source>
        <strain evidence="2 3">Foug A</strain>
    </source>
</reference>
<dbReference type="InParanoid" id="A0A0C2ZDN6"/>
<keyword evidence="3" id="KW-1185">Reference proteome</keyword>
<accession>A0A0C2ZDN6</accession>
<dbReference type="AlphaFoldDB" id="A0A0C2ZDN6"/>
<name>A0A0C2ZDN6_9AGAM</name>
<dbReference type="Proteomes" id="UP000053989">
    <property type="component" value="Unassembled WGS sequence"/>
</dbReference>